<dbReference type="STRING" id="667725.A0A0L0GD10"/>
<dbReference type="SUPFAM" id="SSF51197">
    <property type="entry name" value="Clavaminate synthase-like"/>
    <property type="match status" value="1"/>
</dbReference>
<dbReference type="Pfam" id="PF03171">
    <property type="entry name" value="2OG-FeII_Oxy"/>
    <property type="match status" value="1"/>
</dbReference>
<dbReference type="GeneID" id="25901613"/>
<feature type="domain" description="Fe2OG dioxygenase" evidence="2">
    <location>
        <begin position="113"/>
        <end position="211"/>
    </location>
</feature>
<dbReference type="Proteomes" id="UP000054560">
    <property type="component" value="Unassembled WGS sequence"/>
</dbReference>
<dbReference type="InterPro" id="IPR044861">
    <property type="entry name" value="IPNS-like_FE2OG_OXY"/>
</dbReference>
<protein>
    <recommendedName>
        <fullName evidence="2">Fe2OG dioxygenase domain-containing protein</fullName>
    </recommendedName>
</protein>
<dbReference type="Gene3D" id="2.60.120.330">
    <property type="entry name" value="B-lactam Antibiotic, Isopenicillin N Synthase, Chain"/>
    <property type="match status" value="1"/>
</dbReference>
<comment type="similarity">
    <text evidence="1">Belongs to the iron/ascorbate-dependent oxidoreductase family.</text>
</comment>
<sequence>MDLFFKTPESVRNAIRRRRDNFRGYFDDEFTKKKIDHKRCFDFGPENTTTDVCSDFDQENQWPDQEMVPHFKSTMKEYYAEMRRVSLIIIDALVSAMGMDTADFREAVGVDTDSSFLRLNYYPLAPTDHTIGVHEHNDAGLVTLLYQDQVGGLQVRLNDEWAEIPPIADALVLNIGDMMQIFTNGRVKAPLHRVVASNTSDRFSAPYFFNPSYTSECRPLKQMFREGETDKYAPINWVHFRRRRVLGDMIIEVEPEVQVTDYETA</sequence>
<keyword evidence="1" id="KW-0408">Iron</keyword>
<dbReference type="InterPro" id="IPR026992">
    <property type="entry name" value="DIOX_N"/>
</dbReference>
<dbReference type="EMBL" id="KQ241637">
    <property type="protein sequence ID" value="KNC86776.1"/>
    <property type="molecule type" value="Genomic_DNA"/>
</dbReference>
<dbReference type="OrthoDB" id="288590at2759"/>
<organism evidence="3 4">
    <name type="scientific">Sphaeroforma arctica JP610</name>
    <dbReference type="NCBI Taxonomy" id="667725"/>
    <lineage>
        <taxon>Eukaryota</taxon>
        <taxon>Ichthyosporea</taxon>
        <taxon>Ichthyophonida</taxon>
        <taxon>Sphaeroforma</taxon>
    </lineage>
</organism>
<dbReference type="AlphaFoldDB" id="A0A0L0GD10"/>
<evidence type="ECO:0000259" key="2">
    <source>
        <dbReference type="PROSITE" id="PS51471"/>
    </source>
</evidence>
<evidence type="ECO:0000256" key="1">
    <source>
        <dbReference type="RuleBase" id="RU003682"/>
    </source>
</evidence>
<dbReference type="GO" id="GO:0046872">
    <property type="term" value="F:metal ion binding"/>
    <property type="evidence" value="ECO:0007669"/>
    <property type="project" value="UniProtKB-KW"/>
</dbReference>
<reference evidence="3 4" key="1">
    <citation type="submission" date="2011-02" db="EMBL/GenBank/DDBJ databases">
        <title>The Genome Sequence of Sphaeroforma arctica JP610.</title>
        <authorList>
            <consortium name="The Broad Institute Genome Sequencing Platform"/>
            <person name="Russ C."/>
            <person name="Cuomo C."/>
            <person name="Young S.K."/>
            <person name="Zeng Q."/>
            <person name="Gargeya S."/>
            <person name="Alvarado L."/>
            <person name="Berlin A."/>
            <person name="Chapman S.B."/>
            <person name="Chen Z."/>
            <person name="Freedman E."/>
            <person name="Gellesch M."/>
            <person name="Goldberg J."/>
            <person name="Griggs A."/>
            <person name="Gujja S."/>
            <person name="Heilman E."/>
            <person name="Heiman D."/>
            <person name="Howarth C."/>
            <person name="Mehta T."/>
            <person name="Neiman D."/>
            <person name="Pearson M."/>
            <person name="Roberts A."/>
            <person name="Saif S."/>
            <person name="Shea T."/>
            <person name="Shenoy N."/>
            <person name="Sisk P."/>
            <person name="Stolte C."/>
            <person name="Sykes S."/>
            <person name="White J."/>
            <person name="Yandava C."/>
            <person name="Burger G."/>
            <person name="Gray M.W."/>
            <person name="Holland P.W.H."/>
            <person name="King N."/>
            <person name="Lang F.B.F."/>
            <person name="Roger A.J."/>
            <person name="Ruiz-Trillo I."/>
            <person name="Haas B."/>
            <person name="Nusbaum C."/>
            <person name="Birren B."/>
        </authorList>
    </citation>
    <scope>NUCLEOTIDE SEQUENCE [LARGE SCALE GENOMIC DNA]</scope>
    <source>
        <strain evidence="3 4">JP610</strain>
    </source>
</reference>
<dbReference type="GO" id="GO:0016491">
    <property type="term" value="F:oxidoreductase activity"/>
    <property type="evidence" value="ECO:0007669"/>
    <property type="project" value="UniProtKB-KW"/>
</dbReference>
<evidence type="ECO:0000313" key="4">
    <source>
        <dbReference type="Proteomes" id="UP000054560"/>
    </source>
</evidence>
<dbReference type="InterPro" id="IPR005123">
    <property type="entry name" value="Oxoglu/Fe-dep_dioxygenase_dom"/>
</dbReference>
<dbReference type="Pfam" id="PF14226">
    <property type="entry name" value="DIOX_N"/>
    <property type="match status" value="1"/>
</dbReference>
<keyword evidence="4" id="KW-1185">Reference proteome</keyword>
<name>A0A0L0GD10_9EUKA</name>
<evidence type="ECO:0000313" key="3">
    <source>
        <dbReference type="EMBL" id="KNC86776.1"/>
    </source>
</evidence>
<dbReference type="PANTHER" id="PTHR47990">
    <property type="entry name" value="2-OXOGLUTARATE (2OG) AND FE(II)-DEPENDENT OXYGENASE SUPERFAMILY PROTEIN-RELATED"/>
    <property type="match status" value="1"/>
</dbReference>
<gene>
    <name evidence="3" type="ORF">SARC_01109</name>
</gene>
<keyword evidence="1" id="KW-0560">Oxidoreductase</keyword>
<dbReference type="RefSeq" id="XP_014160678.1">
    <property type="nucleotide sequence ID" value="XM_014305203.1"/>
</dbReference>
<dbReference type="InterPro" id="IPR027443">
    <property type="entry name" value="IPNS-like_sf"/>
</dbReference>
<dbReference type="PROSITE" id="PS51471">
    <property type="entry name" value="FE2OG_OXY"/>
    <property type="match status" value="1"/>
</dbReference>
<dbReference type="eggNOG" id="KOG0143">
    <property type="taxonomic scope" value="Eukaryota"/>
</dbReference>
<keyword evidence="1" id="KW-0479">Metal-binding</keyword>
<proteinExistence type="inferred from homology"/>
<dbReference type="InterPro" id="IPR050231">
    <property type="entry name" value="Iron_ascorbate_oxido_reductase"/>
</dbReference>
<accession>A0A0L0GD10</accession>